<evidence type="ECO:0000256" key="5">
    <source>
        <dbReference type="ARBA" id="ARBA00022824"/>
    </source>
</evidence>
<evidence type="ECO:0000256" key="1">
    <source>
        <dbReference type="ARBA" id="ARBA00004477"/>
    </source>
</evidence>
<feature type="transmembrane region" description="Helical" evidence="8">
    <location>
        <begin position="51"/>
        <end position="69"/>
    </location>
</feature>
<dbReference type="Pfam" id="PF06699">
    <property type="entry name" value="PIG-F"/>
    <property type="match status" value="1"/>
</dbReference>
<sequence>MAAVQGYLHLQYSSKDIFTISLLQVASAWTAVAVSNYTLPRVSLISNTARSLRIFCLVFSLLSFTLLRFKSKVKFTVFQLLKLVFVVFGLAAVFHVIAILFGAPVSEQSEETFCWALLMSHLVSLPACSLLGIQLELVPRIFFSMWSDAAPEAYFQCSILCTLIGAWLGAFPIPLDWDRPWQVWPIPCAIGAIVGYIIGLGAAVVMFAVNEKRFRPQ</sequence>
<keyword evidence="7 8" id="KW-0472">Membrane</keyword>
<proteinExistence type="predicted"/>
<organism evidence="9 10">
    <name type="scientific">Porites evermanni</name>
    <dbReference type="NCBI Taxonomy" id="104178"/>
    <lineage>
        <taxon>Eukaryota</taxon>
        <taxon>Metazoa</taxon>
        <taxon>Cnidaria</taxon>
        <taxon>Anthozoa</taxon>
        <taxon>Hexacorallia</taxon>
        <taxon>Scleractinia</taxon>
        <taxon>Fungiina</taxon>
        <taxon>Poritidae</taxon>
        <taxon>Porites</taxon>
    </lineage>
</organism>
<evidence type="ECO:0008006" key="11">
    <source>
        <dbReference type="Google" id="ProtNLM"/>
    </source>
</evidence>
<dbReference type="EMBL" id="CALNXI010000075">
    <property type="protein sequence ID" value="CAH3017959.1"/>
    <property type="molecule type" value="Genomic_DNA"/>
</dbReference>
<reference evidence="9 10" key="1">
    <citation type="submission" date="2022-05" db="EMBL/GenBank/DDBJ databases">
        <authorList>
            <consortium name="Genoscope - CEA"/>
            <person name="William W."/>
        </authorList>
    </citation>
    <scope>NUCLEOTIDE SEQUENCE [LARGE SCALE GENOMIC DNA]</scope>
</reference>
<evidence type="ECO:0000256" key="3">
    <source>
        <dbReference type="ARBA" id="ARBA00022502"/>
    </source>
</evidence>
<evidence type="ECO:0000256" key="7">
    <source>
        <dbReference type="ARBA" id="ARBA00023136"/>
    </source>
</evidence>
<accession>A0ABN8LLD2</accession>
<evidence type="ECO:0000256" key="2">
    <source>
        <dbReference type="ARBA" id="ARBA00004687"/>
    </source>
</evidence>
<dbReference type="Proteomes" id="UP001159427">
    <property type="component" value="Unassembled WGS sequence"/>
</dbReference>
<feature type="transmembrane region" description="Helical" evidence="8">
    <location>
        <begin position="183"/>
        <end position="209"/>
    </location>
</feature>
<feature type="transmembrane region" description="Helical" evidence="8">
    <location>
        <begin position="153"/>
        <end position="171"/>
    </location>
</feature>
<keyword evidence="10" id="KW-1185">Reference proteome</keyword>
<keyword evidence="6 8" id="KW-1133">Transmembrane helix</keyword>
<evidence type="ECO:0000313" key="10">
    <source>
        <dbReference type="Proteomes" id="UP001159427"/>
    </source>
</evidence>
<dbReference type="InterPro" id="IPR009580">
    <property type="entry name" value="GPI_biosynthesis_protein_Pig-F"/>
</dbReference>
<evidence type="ECO:0000256" key="8">
    <source>
        <dbReference type="SAM" id="Phobius"/>
    </source>
</evidence>
<evidence type="ECO:0000256" key="4">
    <source>
        <dbReference type="ARBA" id="ARBA00022692"/>
    </source>
</evidence>
<name>A0ABN8LLD2_9CNID</name>
<comment type="caution">
    <text evidence="9">The sequence shown here is derived from an EMBL/GenBank/DDBJ whole genome shotgun (WGS) entry which is preliminary data.</text>
</comment>
<comment type="pathway">
    <text evidence="2">Glycolipid biosynthesis; glycosylphosphatidylinositol-anchor biosynthesis.</text>
</comment>
<feature type="transmembrane region" description="Helical" evidence="8">
    <location>
        <begin position="17"/>
        <end position="39"/>
    </location>
</feature>
<evidence type="ECO:0000256" key="6">
    <source>
        <dbReference type="ARBA" id="ARBA00022989"/>
    </source>
</evidence>
<keyword evidence="4 8" id="KW-0812">Transmembrane</keyword>
<evidence type="ECO:0000313" key="9">
    <source>
        <dbReference type="EMBL" id="CAH3017959.1"/>
    </source>
</evidence>
<gene>
    <name evidence="9" type="ORF">PEVE_00040655</name>
</gene>
<keyword evidence="5" id="KW-0256">Endoplasmic reticulum</keyword>
<comment type="subcellular location">
    <subcellularLocation>
        <location evidence="1">Endoplasmic reticulum membrane</location>
        <topology evidence="1">Multi-pass membrane protein</topology>
    </subcellularLocation>
</comment>
<feature type="transmembrane region" description="Helical" evidence="8">
    <location>
        <begin position="81"/>
        <end position="103"/>
    </location>
</feature>
<keyword evidence="3" id="KW-0337">GPI-anchor biosynthesis</keyword>
<feature type="transmembrane region" description="Helical" evidence="8">
    <location>
        <begin position="115"/>
        <end position="133"/>
    </location>
</feature>
<protein>
    <recommendedName>
        <fullName evidence="11">Glycosylphosphatidylinositol anchor biosynthesis protein 11</fullName>
    </recommendedName>
</protein>